<name>A0ABD0R6Q1_CIRMR</name>
<comment type="caution">
    <text evidence="1">The sequence shown here is derived from an EMBL/GenBank/DDBJ whole genome shotgun (WGS) entry which is preliminary data.</text>
</comment>
<proteinExistence type="predicted"/>
<feature type="non-terminal residue" evidence="1">
    <location>
        <position position="110"/>
    </location>
</feature>
<organism evidence="1 2">
    <name type="scientific">Cirrhinus mrigala</name>
    <name type="common">Mrigala</name>
    <dbReference type="NCBI Taxonomy" id="683832"/>
    <lineage>
        <taxon>Eukaryota</taxon>
        <taxon>Metazoa</taxon>
        <taxon>Chordata</taxon>
        <taxon>Craniata</taxon>
        <taxon>Vertebrata</taxon>
        <taxon>Euteleostomi</taxon>
        <taxon>Actinopterygii</taxon>
        <taxon>Neopterygii</taxon>
        <taxon>Teleostei</taxon>
        <taxon>Ostariophysi</taxon>
        <taxon>Cypriniformes</taxon>
        <taxon>Cyprinidae</taxon>
        <taxon>Labeoninae</taxon>
        <taxon>Labeonini</taxon>
        <taxon>Cirrhinus</taxon>
    </lineage>
</organism>
<dbReference type="AlphaFoldDB" id="A0ABD0R6Q1"/>
<sequence length="110" mass="12190">MQPDITVGQTYSSPICFQDSIDKELFDPLPDKVKVQSSFMVSLDVADRAEYHVKTHPETLPANHHPNYSTVEGKKTTMIAPNGIHTLRKTQFKTSAVFGHLGGRLVIPNA</sequence>
<keyword evidence="2" id="KW-1185">Reference proteome</keyword>
<accession>A0ABD0R6Q1</accession>
<protein>
    <submittedName>
        <fullName evidence="1">Uncharacterized protein</fullName>
    </submittedName>
</protein>
<dbReference type="Proteomes" id="UP001529510">
    <property type="component" value="Unassembled WGS sequence"/>
</dbReference>
<dbReference type="EMBL" id="JAMKFB020000005">
    <property type="protein sequence ID" value="KAL0193563.1"/>
    <property type="molecule type" value="Genomic_DNA"/>
</dbReference>
<reference evidence="1 2" key="1">
    <citation type="submission" date="2024-05" db="EMBL/GenBank/DDBJ databases">
        <title>Genome sequencing and assembly of Indian major carp, Cirrhinus mrigala (Hamilton, 1822).</title>
        <authorList>
            <person name="Mohindra V."/>
            <person name="Chowdhury L.M."/>
            <person name="Lal K."/>
            <person name="Jena J.K."/>
        </authorList>
    </citation>
    <scope>NUCLEOTIDE SEQUENCE [LARGE SCALE GENOMIC DNA]</scope>
    <source>
        <strain evidence="1">CM1030</strain>
        <tissue evidence="1">Blood</tissue>
    </source>
</reference>
<evidence type="ECO:0000313" key="2">
    <source>
        <dbReference type="Proteomes" id="UP001529510"/>
    </source>
</evidence>
<evidence type="ECO:0000313" key="1">
    <source>
        <dbReference type="EMBL" id="KAL0193563.1"/>
    </source>
</evidence>
<gene>
    <name evidence="1" type="ORF">M9458_011859</name>
</gene>